<evidence type="ECO:0000313" key="2">
    <source>
        <dbReference type="EMBL" id="NII42276.1"/>
    </source>
</evidence>
<accession>A0ABX0TCU4</accession>
<feature type="compositionally biased region" description="Basic and acidic residues" evidence="1">
    <location>
        <begin position="246"/>
        <end position="258"/>
    </location>
</feature>
<comment type="caution">
    <text evidence="2">The sequence shown here is derived from an EMBL/GenBank/DDBJ whole genome shotgun (WGS) entry which is preliminary data.</text>
</comment>
<evidence type="ECO:0008006" key="4">
    <source>
        <dbReference type="Google" id="ProtNLM"/>
    </source>
</evidence>
<evidence type="ECO:0000313" key="3">
    <source>
        <dbReference type="Proteomes" id="UP001318300"/>
    </source>
</evidence>
<dbReference type="EMBL" id="JAAOYO010000004">
    <property type="protein sequence ID" value="NII42276.1"/>
    <property type="molecule type" value="Genomic_DNA"/>
</dbReference>
<keyword evidence="3" id="KW-1185">Reference proteome</keyword>
<dbReference type="Gene3D" id="1.10.10.10">
    <property type="entry name" value="Winged helix-like DNA-binding domain superfamily/Winged helix DNA-binding domain"/>
    <property type="match status" value="1"/>
</dbReference>
<gene>
    <name evidence="2" type="ORF">E9228_002934</name>
</gene>
<evidence type="ECO:0000256" key="1">
    <source>
        <dbReference type="SAM" id="MobiDB-lite"/>
    </source>
</evidence>
<reference evidence="2 3" key="1">
    <citation type="submission" date="2020-03" db="EMBL/GenBank/DDBJ databases">
        <title>Above-ground endophytic microbial communities from plants in different locations in the United States.</title>
        <authorList>
            <person name="Frank C."/>
        </authorList>
    </citation>
    <scope>NUCLEOTIDE SEQUENCE [LARGE SCALE GENOMIC DNA]</scope>
    <source>
        <strain evidence="2 3">WW7</strain>
    </source>
</reference>
<organism evidence="2 3">
    <name type="scientific">Curtobacterium salicis</name>
    <dbReference type="NCBI Taxonomy" id="1779862"/>
    <lineage>
        <taxon>Bacteria</taxon>
        <taxon>Bacillati</taxon>
        <taxon>Actinomycetota</taxon>
        <taxon>Actinomycetes</taxon>
        <taxon>Micrococcales</taxon>
        <taxon>Microbacteriaceae</taxon>
        <taxon>Curtobacterium</taxon>
    </lineage>
</organism>
<protein>
    <recommendedName>
        <fullName evidence="4">Helix-turn-helix domain-containing protein</fullName>
    </recommendedName>
</protein>
<dbReference type="InterPro" id="IPR036388">
    <property type="entry name" value="WH-like_DNA-bd_sf"/>
</dbReference>
<feature type="compositionally biased region" description="Low complexity" evidence="1">
    <location>
        <begin position="275"/>
        <end position="288"/>
    </location>
</feature>
<dbReference type="Proteomes" id="UP001318300">
    <property type="component" value="Unassembled WGS sequence"/>
</dbReference>
<sequence length="288" mass="32074">MSLKVITWVLYEAPVTTQSHLLVLLALADRAHDDGSAAYPAREWIADRARCSVRSVASHLRALEDAGLIRKGDQDLVSHFRADRRPVVYDVVMTAGKSCTPPVHDVQSDAPRGARSRTHDVQPVAHKPSLFSFGEEPVQNPSIAREDDWFELVWTVWPKHDKKKPAREKFVRLVRSKVIGLEVLVAAIRDHGQAYTAGGWDEQFVPGLLPWLNQERWNDPLPRPRHGRMQERQDDTLALIARMAEEDARDEQAGDRRAVGMGAGHRQPSADRVLGAGVAPAGGPRAVR</sequence>
<feature type="region of interest" description="Disordered" evidence="1">
    <location>
        <begin position="102"/>
        <end position="121"/>
    </location>
</feature>
<dbReference type="RefSeq" id="WP_166781251.1">
    <property type="nucleotide sequence ID" value="NZ_JAAOYO010000004.1"/>
</dbReference>
<name>A0ABX0TCU4_9MICO</name>
<proteinExistence type="predicted"/>
<dbReference type="Pfam" id="PF13730">
    <property type="entry name" value="HTH_36"/>
    <property type="match status" value="1"/>
</dbReference>
<feature type="region of interest" description="Disordered" evidence="1">
    <location>
        <begin position="246"/>
        <end position="288"/>
    </location>
</feature>